<sequence length="231" mass="23192">MPAALLPLAVAALGWAVLLAAGPRAGLAAYPLAPLLYLLPWLGLGSAPAGRVTIATILVMAIFLFVVPLGLPVGLMAGTALAWSAAAVLAWLGAEPTGVSSLWGFALVSLWFGPPIILAGAALAHMAHVVRGWAERAPARAPGGTAAGGALAALAITYAITIRLGGSAEALLPFVVLLVGFAPHALLTRHEGMPGVLRLLLVATIVVTLPLLLLASGPAPLPTEFEGGLST</sequence>
<feature type="transmembrane region" description="Helical" evidence="1">
    <location>
        <begin position="145"/>
        <end position="164"/>
    </location>
</feature>
<feature type="transmembrane region" description="Helical" evidence="1">
    <location>
        <begin position="170"/>
        <end position="187"/>
    </location>
</feature>
<protein>
    <submittedName>
        <fullName evidence="2">Uncharacterized protein</fullName>
    </submittedName>
</protein>
<dbReference type="RefSeq" id="WP_257715878.1">
    <property type="nucleotide sequence ID" value="NZ_JANJOU010000006.1"/>
</dbReference>
<dbReference type="EMBL" id="JANJOU010000006">
    <property type="protein sequence ID" value="MCR0982204.1"/>
    <property type="molecule type" value="Genomic_DNA"/>
</dbReference>
<evidence type="ECO:0000313" key="2">
    <source>
        <dbReference type="EMBL" id="MCR0982204.1"/>
    </source>
</evidence>
<organism evidence="2 3">
    <name type="scientific">Roseomonas populi</name>
    <dbReference type="NCBI Taxonomy" id="3121582"/>
    <lineage>
        <taxon>Bacteria</taxon>
        <taxon>Pseudomonadati</taxon>
        <taxon>Pseudomonadota</taxon>
        <taxon>Alphaproteobacteria</taxon>
        <taxon>Acetobacterales</taxon>
        <taxon>Roseomonadaceae</taxon>
        <taxon>Roseomonas</taxon>
    </lineage>
</organism>
<feature type="transmembrane region" description="Helical" evidence="1">
    <location>
        <begin position="199"/>
        <end position="221"/>
    </location>
</feature>
<accession>A0ABT1X5G7</accession>
<gene>
    <name evidence="2" type="ORF">NRP21_09110</name>
</gene>
<feature type="transmembrane region" description="Helical" evidence="1">
    <location>
        <begin position="38"/>
        <end position="66"/>
    </location>
</feature>
<keyword evidence="3" id="KW-1185">Reference proteome</keyword>
<name>A0ABT1X5G7_9PROT</name>
<evidence type="ECO:0000313" key="3">
    <source>
        <dbReference type="Proteomes" id="UP001524642"/>
    </source>
</evidence>
<keyword evidence="1" id="KW-0472">Membrane</keyword>
<comment type="caution">
    <text evidence="2">The sequence shown here is derived from an EMBL/GenBank/DDBJ whole genome shotgun (WGS) entry which is preliminary data.</text>
</comment>
<keyword evidence="1" id="KW-1133">Transmembrane helix</keyword>
<feature type="transmembrane region" description="Helical" evidence="1">
    <location>
        <begin position="100"/>
        <end position="124"/>
    </location>
</feature>
<evidence type="ECO:0000256" key="1">
    <source>
        <dbReference type="SAM" id="Phobius"/>
    </source>
</evidence>
<reference evidence="2 3" key="1">
    <citation type="submission" date="2022-06" db="EMBL/GenBank/DDBJ databases">
        <title>Roseomonas CN29.</title>
        <authorList>
            <person name="Cheng Y."/>
            <person name="He X."/>
        </authorList>
    </citation>
    <scope>NUCLEOTIDE SEQUENCE [LARGE SCALE GENOMIC DNA]</scope>
    <source>
        <strain evidence="2 3">CN29</strain>
    </source>
</reference>
<dbReference type="Proteomes" id="UP001524642">
    <property type="component" value="Unassembled WGS sequence"/>
</dbReference>
<proteinExistence type="predicted"/>
<keyword evidence="1" id="KW-0812">Transmembrane</keyword>
<feature type="transmembrane region" description="Helical" evidence="1">
    <location>
        <begin position="73"/>
        <end position="94"/>
    </location>
</feature>